<feature type="domain" description="Putative zinc-finger" evidence="4">
    <location>
        <begin position="11"/>
        <end position="38"/>
    </location>
</feature>
<evidence type="ECO:0000313" key="6">
    <source>
        <dbReference type="Proteomes" id="UP001500266"/>
    </source>
</evidence>
<dbReference type="Gene3D" id="1.10.10.1320">
    <property type="entry name" value="Anti-sigma factor, zinc-finger domain"/>
    <property type="match status" value="1"/>
</dbReference>
<evidence type="ECO:0000259" key="4">
    <source>
        <dbReference type="Pfam" id="PF13490"/>
    </source>
</evidence>
<sequence length="85" mass="9092">MSGSPVEHTDVGAYALGLLEEEDRRAFEAHLRGCARCRAELRRMRGVADVLSDLRDAGSAPAPDPAPEPEPGPAPSPCTAQRRRA</sequence>
<dbReference type="InterPro" id="IPR041916">
    <property type="entry name" value="Anti_sigma_zinc_sf"/>
</dbReference>
<proteinExistence type="predicted"/>
<organism evidence="5 6">
    <name type="scientific">Actinomadura keratinilytica</name>
    <dbReference type="NCBI Taxonomy" id="547461"/>
    <lineage>
        <taxon>Bacteria</taxon>
        <taxon>Bacillati</taxon>
        <taxon>Actinomycetota</taxon>
        <taxon>Actinomycetes</taxon>
        <taxon>Streptosporangiales</taxon>
        <taxon>Thermomonosporaceae</taxon>
        <taxon>Actinomadura</taxon>
    </lineage>
</organism>
<evidence type="ECO:0000313" key="5">
    <source>
        <dbReference type="EMBL" id="GAA3507913.1"/>
    </source>
</evidence>
<dbReference type="InterPro" id="IPR027383">
    <property type="entry name" value="Znf_put"/>
</dbReference>
<dbReference type="Proteomes" id="UP001500266">
    <property type="component" value="Unassembled WGS sequence"/>
</dbReference>
<keyword evidence="2" id="KW-0804">Transcription</keyword>
<evidence type="ECO:0000256" key="3">
    <source>
        <dbReference type="SAM" id="MobiDB-lite"/>
    </source>
</evidence>
<dbReference type="RefSeq" id="WP_345025288.1">
    <property type="nucleotide sequence ID" value="NZ_BAABDO010000180.1"/>
</dbReference>
<comment type="caution">
    <text evidence="5">The sequence shown here is derived from an EMBL/GenBank/DDBJ whole genome shotgun (WGS) entry which is preliminary data.</text>
</comment>
<name>A0ABP6UL64_9ACTN</name>
<protein>
    <recommendedName>
        <fullName evidence="4">Putative zinc-finger domain-containing protein</fullName>
    </recommendedName>
</protein>
<feature type="compositionally biased region" description="Pro residues" evidence="3">
    <location>
        <begin position="62"/>
        <end position="76"/>
    </location>
</feature>
<evidence type="ECO:0000256" key="1">
    <source>
        <dbReference type="ARBA" id="ARBA00023015"/>
    </source>
</evidence>
<dbReference type="Pfam" id="PF13490">
    <property type="entry name" value="zf-HC2"/>
    <property type="match status" value="1"/>
</dbReference>
<evidence type="ECO:0000256" key="2">
    <source>
        <dbReference type="ARBA" id="ARBA00023163"/>
    </source>
</evidence>
<keyword evidence="1" id="KW-0805">Transcription regulation</keyword>
<reference evidence="6" key="1">
    <citation type="journal article" date="2019" name="Int. J. Syst. Evol. Microbiol.">
        <title>The Global Catalogue of Microorganisms (GCM) 10K type strain sequencing project: providing services to taxonomists for standard genome sequencing and annotation.</title>
        <authorList>
            <consortium name="The Broad Institute Genomics Platform"/>
            <consortium name="The Broad Institute Genome Sequencing Center for Infectious Disease"/>
            <person name="Wu L."/>
            <person name="Ma J."/>
        </authorList>
    </citation>
    <scope>NUCLEOTIDE SEQUENCE [LARGE SCALE GENOMIC DNA]</scope>
    <source>
        <strain evidence="6">JCM 17316</strain>
    </source>
</reference>
<feature type="region of interest" description="Disordered" evidence="3">
    <location>
        <begin position="52"/>
        <end position="85"/>
    </location>
</feature>
<dbReference type="EMBL" id="BAABDO010000180">
    <property type="protein sequence ID" value="GAA3507913.1"/>
    <property type="molecule type" value="Genomic_DNA"/>
</dbReference>
<accession>A0ABP6UL64</accession>
<keyword evidence="6" id="KW-1185">Reference proteome</keyword>
<gene>
    <name evidence="5" type="ORF">GCM10022416_61310</name>
</gene>